<keyword evidence="2" id="KW-1185">Reference proteome</keyword>
<evidence type="ECO:0000313" key="2">
    <source>
        <dbReference type="Proteomes" id="UP001200145"/>
    </source>
</evidence>
<dbReference type="Pfam" id="PF09697">
    <property type="entry name" value="Porph_ging"/>
    <property type="match status" value="1"/>
</dbReference>
<organism evidence="1 2">
    <name type="scientific">Flavihumibacter fluminis</name>
    <dbReference type="NCBI Taxonomy" id="2909236"/>
    <lineage>
        <taxon>Bacteria</taxon>
        <taxon>Pseudomonadati</taxon>
        <taxon>Bacteroidota</taxon>
        <taxon>Chitinophagia</taxon>
        <taxon>Chitinophagales</taxon>
        <taxon>Chitinophagaceae</taxon>
        <taxon>Flavihumibacter</taxon>
    </lineage>
</organism>
<sequence length="246" mass="28504">MLRLFILLLFPVLLKSQPVHIISYELDYNFAFDTSDSKVILRLKGDLNVLPDGRSVFFQVQDREYNASVLMNNHQFMMEDSIMYILKNPASNQLYFKDFTPVAMDKWIADSLHPFSWNISNDTVQEGGIILQKASTRFRGRLYTAWFNPAVPIPNGPWKFGGLPGLIYRISDEHDFFVYRLTGIVTQETATASYKTPKKPILSIEKYAQLTDRWLKKYIVELKAADASCESCSTEIKHFEQLEYFN</sequence>
<dbReference type="NCBIfam" id="TIGR01200">
    <property type="entry name" value="GLPGLI"/>
    <property type="match status" value="1"/>
</dbReference>
<comment type="caution">
    <text evidence="1">The sequence shown here is derived from an EMBL/GenBank/DDBJ whole genome shotgun (WGS) entry which is preliminary data.</text>
</comment>
<name>A0ABS9BNR8_9BACT</name>
<dbReference type="EMBL" id="JAKEVY010000007">
    <property type="protein sequence ID" value="MCF1716869.1"/>
    <property type="molecule type" value="Genomic_DNA"/>
</dbReference>
<gene>
    <name evidence="1" type="ORF">L0U88_19665</name>
</gene>
<dbReference type="InterPro" id="IPR005901">
    <property type="entry name" value="GLPGLI"/>
</dbReference>
<protein>
    <submittedName>
        <fullName evidence="1">GLPGLI family protein</fullName>
    </submittedName>
</protein>
<dbReference type="RefSeq" id="WP_234868415.1">
    <property type="nucleotide sequence ID" value="NZ_JAKEVY010000007.1"/>
</dbReference>
<proteinExistence type="predicted"/>
<dbReference type="Proteomes" id="UP001200145">
    <property type="component" value="Unassembled WGS sequence"/>
</dbReference>
<evidence type="ECO:0000313" key="1">
    <source>
        <dbReference type="EMBL" id="MCF1716869.1"/>
    </source>
</evidence>
<reference evidence="1 2" key="1">
    <citation type="submission" date="2022-01" db="EMBL/GenBank/DDBJ databases">
        <title>Flavihumibacter sp. nov., isolated from sediment of a river.</title>
        <authorList>
            <person name="Liu H."/>
        </authorList>
    </citation>
    <scope>NUCLEOTIDE SEQUENCE [LARGE SCALE GENOMIC DNA]</scope>
    <source>
        <strain evidence="1 2">RY-1</strain>
    </source>
</reference>
<accession>A0ABS9BNR8</accession>